<feature type="signal peptide" evidence="1">
    <location>
        <begin position="1"/>
        <end position="19"/>
    </location>
</feature>
<sequence>MTKLLFLVAILVVAAAVAADAHISPLPPPSPKATAPLPVPAPSRSPIVKKESTFSLKCVIHNLATRDISVKLIVRGEDAAKAVVAKAGQWTAIGIVKVGCSVPVVHVWVLVKNNKGCAMTKTFPVKLAEFLKNIEPKCSKVLALTACEEGKGLVVKVGKKEVLTVKY</sequence>
<evidence type="ECO:0000313" key="2">
    <source>
        <dbReference type="EMBL" id="PNR52620.1"/>
    </source>
</evidence>
<dbReference type="GeneID" id="112284019"/>
<keyword evidence="1" id="KW-0732">Signal</keyword>
<dbReference type="PaxDb" id="3218-PP1S307_47V6.1"/>
<protein>
    <submittedName>
        <fullName evidence="2 3">Uncharacterized protein</fullName>
    </submittedName>
</protein>
<reference evidence="2 4" key="1">
    <citation type="journal article" date="2008" name="Science">
        <title>The Physcomitrella genome reveals evolutionary insights into the conquest of land by plants.</title>
        <authorList>
            <person name="Rensing S."/>
            <person name="Lang D."/>
            <person name="Zimmer A."/>
            <person name="Terry A."/>
            <person name="Salamov A."/>
            <person name="Shapiro H."/>
            <person name="Nishiyama T."/>
            <person name="Perroud P.-F."/>
            <person name="Lindquist E."/>
            <person name="Kamisugi Y."/>
            <person name="Tanahashi T."/>
            <person name="Sakakibara K."/>
            <person name="Fujita T."/>
            <person name="Oishi K."/>
            <person name="Shin-I T."/>
            <person name="Kuroki Y."/>
            <person name="Toyoda A."/>
            <person name="Suzuki Y."/>
            <person name="Hashimoto A."/>
            <person name="Yamaguchi K."/>
            <person name="Sugano A."/>
            <person name="Kohara Y."/>
            <person name="Fujiyama A."/>
            <person name="Anterola A."/>
            <person name="Aoki S."/>
            <person name="Ashton N."/>
            <person name="Barbazuk W.B."/>
            <person name="Barker E."/>
            <person name="Bennetzen J."/>
            <person name="Bezanilla M."/>
            <person name="Blankenship R."/>
            <person name="Cho S.H."/>
            <person name="Dutcher S."/>
            <person name="Estelle M."/>
            <person name="Fawcett J.A."/>
            <person name="Gundlach H."/>
            <person name="Hanada K."/>
            <person name="Heyl A."/>
            <person name="Hicks K.A."/>
            <person name="Hugh J."/>
            <person name="Lohr M."/>
            <person name="Mayer K."/>
            <person name="Melkozernov A."/>
            <person name="Murata T."/>
            <person name="Nelson D."/>
            <person name="Pils B."/>
            <person name="Prigge M."/>
            <person name="Reiss B."/>
            <person name="Renner T."/>
            <person name="Rombauts S."/>
            <person name="Rushton P."/>
            <person name="Sanderfoot A."/>
            <person name="Schween G."/>
            <person name="Shiu S.-H."/>
            <person name="Stueber K."/>
            <person name="Theodoulou F.L."/>
            <person name="Tu H."/>
            <person name="Van de Peer Y."/>
            <person name="Verrier P.J."/>
            <person name="Waters E."/>
            <person name="Wood A."/>
            <person name="Yang L."/>
            <person name="Cove D."/>
            <person name="Cuming A."/>
            <person name="Hasebe M."/>
            <person name="Lucas S."/>
            <person name="Mishler D.B."/>
            <person name="Reski R."/>
            <person name="Grigoriev I."/>
            <person name="Quatrano R.S."/>
            <person name="Boore J.L."/>
        </authorList>
    </citation>
    <scope>NUCLEOTIDE SEQUENCE [LARGE SCALE GENOMIC DNA]</scope>
    <source>
        <strain evidence="3 4">cv. Gransden 2004</strain>
    </source>
</reference>
<dbReference type="EnsemblPlants" id="Pp3c6_15780V3.2">
    <property type="protein sequence ID" value="PAC:32977495.CDS.1"/>
    <property type="gene ID" value="Pp3c6_15780"/>
</dbReference>
<dbReference type="EnsemblPlants" id="Pp3c6_15780V3.1">
    <property type="protein sequence ID" value="PAC:32977494.CDS.1"/>
    <property type="gene ID" value="Pp3c6_15780"/>
</dbReference>
<organism evidence="2">
    <name type="scientific">Physcomitrium patens</name>
    <name type="common">Spreading-leaved earth moss</name>
    <name type="synonym">Physcomitrella patens</name>
    <dbReference type="NCBI Taxonomy" id="3218"/>
    <lineage>
        <taxon>Eukaryota</taxon>
        <taxon>Viridiplantae</taxon>
        <taxon>Streptophyta</taxon>
        <taxon>Embryophyta</taxon>
        <taxon>Bryophyta</taxon>
        <taxon>Bryophytina</taxon>
        <taxon>Bryopsida</taxon>
        <taxon>Funariidae</taxon>
        <taxon>Funariales</taxon>
        <taxon>Funariaceae</taxon>
        <taxon>Physcomitrium</taxon>
    </lineage>
</organism>
<evidence type="ECO:0000313" key="4">
    <source>
        <dbReference type="Proteomes" id="UP000006727"/>
    </source>
</evidence>
<dbReference type="Gramene" id="Pp3c6_15780V3.2">
    <property type="protein sequence ID" value="PAC:32977495.CDS.1"/>
    <property type="gene ID" value="Pp3c6_15780"/>
</dbReference>
<dbReference type="EMBL" id="ABEU02000006">
    <property type="protein sequence ID" value="PNR52620.1"/>
    <property type="molecule type" value="Genomic_DNA"/>
</dbReference>
<dbReference type="Proteomes" id="UP000006727">
    <property type="component" value="Chromosome 6"/>
</dbReference>
<dbReference type="KEGG" id="ppp:112284019"/>
<reference evidence="3" key="3">
    <citation type="submission" date="2020-12" db="UniProtKB">
        <authorList>
            <consortium name="EnsemblPlants"/>
        </authorList>
    </citation>
    <scope>IDENTIFICATION</scope>
</reference>
<name>A0A2K1KFQ9_PHYPA</name>
<dbReference type="AlphaFoldDB" id="A0A2K1KFQ9"/>
<reference evidence="2 4" key="2">
    <citation type="journal article" date="2018" name="Plant J.">
        <title>The Physcomitrella patens chromosome-scale assembly reveals moss genome structure and evolution.</title>
        <authorList>
            <person name="Lang D."/>
            <person name="Ullrich K.K."/>
            <person name="Murat F."/>
            <person name="Fuchs J."/>
            <person name="Jenkins J."/>
            <person name="Haas F.B."/>
            <person name="Piednoel M."/>
            <person name="Gundlach H."/>
            <person name="Van Bel M."/>
            <person name="Meyberg R."/>
            <person name="Vives C."/>
            <person name="Morata J."/>
            <person name="Symeonidi A."/>
            <person name="Hiss M."/>
            <person name="Muchero W."/>
            <person name="Kamisugi Y."/>
            <person name="Saleh O."/>
            <person name="Blanc G."/>
            <person name="Decker E.L."/>
            <person name="van Gessel N."/>
            <person name="Grimwood J."/>
            <person name="Hayes R.D."/>
            <person name="Graham S.W."/>
            <person name="Gunter L.E."/>
            <person name="McDaniel S.F."/>
            <person name="Hoernstein S.N.W."/>
            <person name="Larsson A."/>
            <person name="Li F.W."/>
            <person name="Perroud P.F."/>
            <person name="Phillips J."/>
            <person name="Ranjan P."/>
            <person name="Rokshar D.S."/>
            <person name="Rothfels C.J."/>
            <person name="Schneider L."/>
            <person name="Shu S."/>
            <person name="Stevenson D.W."/>
            <person name="Thummler F."/>
            <person name="Tillich M."/>
            <person name="Villarreal Aguilar J.C."/>
            <person name="Widiez T."/>
            <person name="Wong G.K."/>
            <person name="Wymore A."/>
            <person name="Zhang Y."/>
            <person name="Zimmer A.D."/>
            <person name="Quatrano R.S."/>
            <person name="Mayer K.F.X."/>
            <person name="Goodstein D."/>
            <person name="Casacuberta J.M."/>
            <person name="Vandepoele K."/>
            <person name="Reski R."/>
            <person name="Cuming A.C."/>
            <person name="Tuskan G.A."/>
            <person name="Maumus F."/>
            <person name="Salse J."/>
            <person name="Schmutz J."/>
            <person name="Rensing S.A."/>
        </authorList>
    </citation>
    <scope>NUCLEOTIDE SEQUENCE [LARGE SCALE GENOMIC DNA]</scope>
    <source>
        <strain evidence="3 4">cv. Gransden 2004</strain>
    </source>
</reference>
<keyword evidence="4" id="KW-1185">Reference proteome</keyword>
<proteinExistence type="predicted"/>
<evidence type="ECO:0000313" key="3">
    <source>
        <dbReference type="EnsemblPlants" id="PAC:32977494.CDS.1"/>
    </source>
</evidence>
<accession>A0A2K1KFQ9</accession>
<dbReference type="Gramene" id="Pp3c6_15780V3.1">
    <property type="protein sequence ID" value="PAC:32977494.CDS.1"/>
    <property type="gene ID" value="Pp3c6_15780"/>
</dbReference>
<feature type="chain" id="PRO_5043158284" evidence="1">
    <location>
        <begin position="20"/>
        <end position="167"/>
    </location>
</feature>
<gene>
    <name evidence="3" type="primary">LOC112284019</name>
    <name evidence="2" type="ORF">PHYPA_008994</name>
</gene>
<evidence type="ECO:0000256" key="1">
    <source>
        <dbReference type="SAM" id="SignalP"/>
    </source>
</evidence>
<dbReference type="RefSeq" id="XP_024379246.1">
    <property type="nucleotide sequence ID" value="XM_024523478.2"/>
</dbReference>